<name>A0AAV5HC72_9ROSI</name>
<dbReference type="InterPro" id="IPR019734">
    <property type="entry name" value="TPR_rpt"/>
</dbReference>
<accession>A0AAV5HC72</accession>
<gene>
    <name evidence="2" type="ORF">SLEP1_g934</name>
</gene>
<keyword evidence="1" id="KW-0802">TPR repeat</keyword>
<dbReference type="PANTHER" id="PTHR46224:SF67">
    <property type="entry name" value="HSP70-HSP90 ORGANIZING PROTEIN 3-LIKE"/>
    <property type="match status" value="1"/>
</dbReference>
<dbReference type="EMBL" id="BPVZ01000001">
    <property type="protein sequence ID" value="GKU86403.1"/>
    <property type="molecule type" value="Genomic_DNA"/>
</dbReference>
<evidence type="ECO:0000313" key="3">
    <source>
        <dbReference type="Proteomes" id="UP001054252"/>
    </source>
</evidence>
<dbReference type="Proteomes" id="UP001054252">
    <property type="component" value="Unassembled WGS sequence"/>
</dbReference>
<feature type="repeat" description="TPR" evidence="1">
    <location>
        <begin position="59"/>
        <end position="92"/>
    </location>
</feature>
<comment type="caution">
    <text evidence="2">The sequence shown here is derived from an EMBL/GenBank/DDBJ whole genome shotgun (WGS) entry which is preliminary data.</text>
</comment>
<evidence type="ECO:0000313" key="2">
    <source>
        <dbReference type="EMBL" id="GKU86403.1"/>
    </source>
</evidence>
<evidence type="ECO:0000256" key="1">
    <source>
        <dbReference type="PROSITE-ProRule" id="PRU00339"/>
    </source>
</evidence>
<dbReference type="SUPFAM" id="SSF48452">
    <property type="entry name" value="TPR-like"/>
    <property type="match status" value="1"/>
</dbReference>
<dbReference type="PANTHER" id="PTHR46224">
    <property type="entry name" value="ANKYRIN REPEAT FAMILY PROTEIN"/>
    <property type="match status" value="1"/>
</dbReference>
<dbReference type="InterPro" id="IPR051616">
    <property type="entry name" value="Cul2-RING_E3_ligase_SR"/>
</dbReference>
<dbReference type="Gene3D" id="1.25.40.10">
    <property type="entry name" value="Tetratricopeptide repeat domain"/>
    <property type="match status" value="1"/>
</dbReference>
<keyword evidence="3" id="KW-1185">Reference proteome</keyword>
<sequence length="120" mass="13691">MSRCHSQSLTEWIIKSEGFLKTKDAAVLSNQSLCWARLNEGGLALEIAQLCSLMWPEWPKAYCRQGAALMLLKDYGKAVDAFYKAWKMSLDNKDILNMLLECPPDLNAHFVKSMMKWDGM</sequence>
<reference evidence="2 3" key="1">
    <citation type="journal article" date="2021" name="Commun. Biol.">
        <title>The genome of Shorea leprosula (Dipterocarpaceae) highlights the ecological relevance of drought in aseasonal tropical rainforests.</title>
        <authorList>
            <person name="Ng K.K.S."/>
            <person name="Kobayashi M.J."/>
            <person name="Fawcett J.A."/>
            <person name="Hatakeyama M."/>
            <person name="Paape T."/>
            <person name="Ng C.H."/>
            <person name="Ang C.C."/>
            <person name="Tnah L.H."/>
            <person name="Lee C.T."/>
            <person name="Nishiyama T."/>
            <person name="Sese J."/>
            <person name="O'Brien M.J."/>
            <person name="Copetti D."/>
            <person name="Mohd Noor M.I."/>
            <person name="Ong R.C."/>
            <person name="Putra M."/>
            <person name="Sireger I.Z."/>
            <person name="Indrioko S."/>
            <person name="Kosugi Y."/>
            <person name="Izuno A."/>
            <person name="Isagi Y."/>
            <person name="Lee S.L."/>
            <person name="Shimizu K.K."/>
        </authorList>
    </citation>
    <scope>NUCLEOTIDE SEQUENCE [LARGE SCALE GENOMIC DNA]</scope>
    <source>
        <strain evidence="2">214</strain>
    </source>
</reference>
<protein>
    <submittedName>
        <fullName evidence="2">Uncharacterized protein</fullName>
    </submittedName>
</protein>
<proteinExistence type="predicted"/>
<dbReference type="PROSITE" id="PS50005">
    <property type="entry name" value="TPR"/>
    <property type="match status" value="1"/>
</dbReference>
<organism evidence="2 3">
    <name type="scientific">Rubroshorea leprosula</name>
    <dbReference type="NCBI Taxonomy" id="152421"/>
    <lineage>
        <taxon>Eukaryota</taxon>
        <taxon>Viridiplantae</taxon>
        <taxon>Streptophyta</taxon>
        <taxon>Embryophyta</taxon>
        <taxon>Tracheophyta</taxon>
        <taxon>Spermatophyta</taxon>
        <taxon>Magnoliopsida</taxon>
        <taxon>eudicotyledons</taxon>
        <taxon>Gunneridae</taxon>
        <taxon>Pentapetalae</taxon>
        <taxon>rosids</taxon>
        <taxon>malvids</taxon>
        <taxon>Malvales</taxon>
        <taxon>Dipterocarpaceae</taxon>
        <taxon>Rubroshorea</taxon>
    </lineage>
</organism>
<dbReference type="AlphaFoldDB" id="A0AAV5HC72"/>
<dbReference type="InterPro" id="IPR011990">
    <property type="entry name" value="TPR-like_helical_dom_sf"/>
</dbReference>